<reference evidence="2" key="1">
    <citation type="journal article" date="2019" name="Int. J. Syst. Evol. Microbiol.">
        <title>The Global Catalogue of Microorganisms (GCM) 10K type strain sequencing project: providing services to taxonomists for standard genome sequencing and annotation.</title>
        <authorList>
            <consortium name="The Broad Institute Genomics Platform"/>
            <consortium name="The Broad Institute Genome Sequencing Center for Infectious Disease"/>
            <person name="Wu L."/>
            <person name="Ma J."/>
        </authorList>
    </citation>
    <scope>NUCLEOTIDE SEQUENCE [LARGE SCALE GENOMIC DNA]</scope>
    <source>
        <strain evidence="2">JCM 17805</strain>
    </source>
</reference>
<dbReference type="RefSeq" id="WP_345195856.1">
    <property type="nucleotide sequence ID" value="NZ_BAABFL010000321.1"/>
</dbReference>
<sequence>MLRPDINYLPAIAMLGSDRMLACSLDRINGRLIKPEDENQRLLLALHDYSHSTGTLIRDTDAELMFKQWSEHGALSVNHCLGKLAGEFLDWKGDRFEVYPGKLKDWQALCSLLDPSWIIGWSYQQFLVTGVLSEETVCTLLDSQCPIALPKSMAEKYADNHIHLGGHGSANLALCDFALYGAELKGNFHWPRRAEYYEFESGLRDKQHIPKLMNLLVCQLVNKIWDNTEKADFAPVDWVGLDILHFQLALPCYGDLPIDTPARFLVCNAYDGDRTAIARWLMLITGFLHQFSTEECLQLRACIQISNILRNYMIVAGVGLTQFVQYFQFKGRKVHNNQNNLQYQPNAFVFDMRQQTYRQYRVSPDLIAGYSKSKPSESGRYKLERSVFEKFANDLDSHRFHENTHFVCHFTRNGDRENKEQYSLRKKLHAQVRKLQEFQNSNHCSDVSSRHDVEKRYDLRKMGKYSKTGT</sequence>
<comment type="caution">
    <text evidence="1">The sequence shown here is derived from an EMBL/GenBank/DDBJ whole genome shotgun (WGS) entry which is preliminary data.</text>
</comment>
<dbReference type="EMBL" id="BAABFL010000321">
    <property type="protein sequence ID" value="GAA4649845.1"/>
    <property type="molecule type" value="Genomic_DNA"/>
</dbReference>
<accession>A0ABP8V189</accession>
<name>A0ABP8V189_9GAMM</name>
<keyword evidence="2" id="KW-1185">Reference proteome</keyword>
<proteinExistence type="predicted"/>
<evidence type="ECO:0000313" key="1">
    <source>
        <dbReference type="EMBL" id="GAA4649845.1"/>
    </source>
</evidence>
<protein>
    <submittedName>
        <fullName evidence="1">Uncharacterized protein</fullName>
    </submittedName>
</protein>
<organism evidence="1 2">
    <name type="scientific">Kistimonas scapharcae</name>
    <dbReference type="NCBI Taxonomy" id="1036133"/>
    <lineage>
        <taxon>Bacteria</taxon>
        <taxon>Pseudomonadati</taxon>
        <taxon>Pseudomonadota</taxon>
        <taxon>Gammaproteobacteria</taxon>
        <taxon>Oceanospirillales</taxon>
        <taxon>Endozoicomonadaceae</taxon>
        <taxon>Kistimonas</taxon>
    </lineage>
</organism>
<gene>
    <name evidence="1" type="ORF">GCM10023116_21260</name>
</gene>
<evidence type="ECO:0000313" key="2">
    <source>
        <dbReference type="Proteomes" id="UP001500604"/>
    </source>
</evidence>
<dbReference type="Proteomes" id="UP001500604">
    <property type="component" value="Unassembled WGS sequence"/>
</dbReference>